<proteinExistence type="predicted"/>
<evidence type="ECO:0000256" key="1">
    <source>
        <dbReference type="SAM" id="Phobius"/>
    </source>
</evidence>
<feature type="domain" description="CAAX prenyl protease 2/Lysostaphin resistance protein A-like" evidence="2">
    <location>
        <begin position="112"/>
        <end position="209"/>
    </location>
</feature>
<reference evidence="3" key="1">
    <citation type="submission" date="2024-05" db="EMBL/GenBank/DDBJ databases">
        <title>Draft genome assemblies of 36 bacteria isolated from hibernating arctic ground squirrels.</title>
        <authorList>
            <person name="McKee H."/>
            <person name="Mullen L."/>
            <person name="Drown D.M."/>
            <person name="Duddleston K.N."/>
        </authorList>
    </citation>
    <scope>NUCLEOTIDE SEQUENCE</scope>
    <source>
        <strain evidence="3">AN1007</strain>
    </source>
</reference>
<keyword evidence="1" id="KW-0812">Transmembrane</keyword>
<feature type="transmembrane region" description="Helical" evidence="1">
    <location>
        <begin position="173"/>
        <end position="191"/>
    </location>
</feature>
<sequence length="263" mass="29460">MIFSHQSTEPSFSERRPVLAVVIIELLLLLAVLAGGTIATIKQLDYTSPVLISFIPIALVLIIYLTIRRRWQMIGFRSLRNIPAVHAKYYIPLLLVLGTLSLKGFGEINLSKAVFFIFFTLLVAFVEETIYRGLIFKTLLQKSAVTAVVISSILFSITHLLNALSGQNVTDTIVQLVYALLLGALLALLMLKNGNIIPLVLFHFIHNLIQFLSNDLQDKGTIPYDLFILITLAASCVWLIQSFRRPSSLSLVKRNEEQHRAAE</sequence>
<feature type="transmembrane region" description="Helical" evidence="1">
    <location>
        <begin position="224"/>
        <end position="243"/>
    </location>
</feature>
<dbReference type="Pfam" id="PF02517">
    <property type="entry name" value="Rce1-like"/>
    <property type="match status" value="1"/>
</dbReference>
<dbReference type="EMBL" id="CP159992">
    <property type="protein sequence ID" value="XCP94278.1"/>
    <property type="molecule type" value="Genomic_DNA"/>
</dbReference>
<organism evidence="3">
    <name type="scientific">Paenibacillus sp. AN1007</name>
    <dbReference type="NCBI Taxonomy" id="3151385"/>
    <lineage>
        <taxon>Bacteria</taxon>
        <taxon>Bacillati</taxon>
        <taxon>Bacillota</taxon>
        <taxon>Bacilli</taxon>
        <taxon>Bacillales</taxon>
        <taxon>Paenibacillaceae</taxon>
        <taxon>Paenibacillus</taxon>
    </lineage>
</organism>
<feature type="transmembrane region" description="Helical" evidence="1">
    <location>
        <begin position="112"/>
        <end position="131"/>
    </location>
</feature>
<keyword evidence="1" id="KW-0472">Membrane</keyword>
<keyword evidence="3" id="KW-0378">Hydrolase</keyword>
<feature type="transmembrane region" description="Helical" evidence="1">
    <location>
        <begin position="143"/>
        <end position="161"/>
    </location>
</feature>
<feature type="transmembrane region" description="Helical" evidence="1">
    <location>
        <begin position="47"/>
        <end position="67"/>
    </location>
</feature>
<dbReference type="PANTHER" id="PTHR36435:SF1">
    <property type="entry name" value="CAAX AMINO TERMINAL PROTEASE FAMILY PROTEIN"/>
    <property type="match status" value="1"/>
</dbReference>
<dbReference type="InterPro" id="IPR003675">
    <property type="entry name" value="Rce1/LyrA-like_dom"/>
</dbReference>
<dbReference type="GO" id="GO:0004175">
    <property type="term" value="F:endopeptidase activity"/>
    <property type="evidence" value="ECO:0007669"/>
    <property type="project" value="UniProtKB-ARBA"/>
</dbReference>
<dbReference type="PANTHER" id="PTHR36435">
    <property type="entry name" value="SLR1288 PROTEIN"/>
    <property type="match status" value="1"/>
</dbReference>
<evidence type="ECO:0000313" key="3">
    <source>
        <dbReference type="EMBL" id="XCP94278.1"/>
    </source>
</evidence>
<dbReference type="EC" id="3.4.-.-" evidence="3"/>
<dbReference type="AlphaFoldDB" id="A0AAU8NA49"/>
<protein>
    <submittedName>
        <fullName evidence="3">CPBP family intramembrane glutamic endopeptidase</fullName>
        <ecNumber evidence="3">3.4.-.-</ecNumber>
    </submittedName>
</protein>
<dbReference type="RefSeq" id="WP_342553835.1">
    <property type="nucleotide sequence ID" value="NZ_CP159992.1"/>
</dbReference>
<name>A0AAU8NA49_9BACL</name>
<dbReference type="GO" id="GO:0080120">
    <property type="term" value="P:CAAX-box protein maturation"/>
    <property type="evidence" value="ECO:0007669"/>
    <property type="project" value="UniProtKB-ARBA"/>
</dbReference>
<keyword evidence="1" id="KW-1133">Transmembrane helix</keyword>
<evidence type="ECO:0000259" key="2">
    <source>
        <dbReference type="Pfam" id="PF02517"/>
    </source>
</evidence>
<feature type="transmembrane region" description="Helical" evidence="1">
    <location>
        <begin position="18"/>
        <end position="41"/>
    </location>
</feature>
<dbReference type="InterPro" id="IPR052710">
    <property type="entry name" value="CAAX_protease"/>
</dbReference>
<gene>
    <name evidence="3" type="ORF">ABXS70_24475</name>
</gene>
<accession>A0AAU8NA49</accession>